<evidence type="ECO:0000256" key="8">
    <source>
        <dbReference type="SAM" id="MobiDB-lite"/>
    </source>
</evidence>
<dbReference type="GO" id="GO:0046872">
    <property type="term" value="F:metal ion binding"/>
    <property type="evidence" value="ECO:0007669"/>
    <property type="project" value="UniProtKB-KW"/>
</dbReference>
<dbReference type="GO" id="GO:0005829">
    <property type="term" value="C:cytosol"/>
    <property type="evidence" value="ECO:0007669"/>
    <property type="project" value="TreeGrafter"/>
</dbReference>
<evidence type="ECO:0000313" key="11">
    <source>
        <dbReference type="RefSeq" id="XP_022729957.1"/>
    </source>
</evidence>
<keyword evidence="6" id="KW-0862">Zinc</keyword>
<dbReference type="InterPro" id="IPR045886">
    <property type="entry name" value="ThiF/MoeB/HesA"/>
</dbReference>
<dbReference type="PANTHER" id="PTHR10953">
    <property type="entry name" value="UBIQUITIN-ACTIVATING ENZYME E1"/>
    <property type="match status" value="1"/>
</dbReference>
<reference evidence="11" key="1">
    <citation type="submission" date="2025-08" db="UniProtKB">
        <authorList>
            <consortium name="RefSeq"/>
        </authorList>
    </citation>
    <scope>IDENTIFICATION</scope>
    <source>
        <tissue evidence="11">Fruit stalk</tissue>
    </source>
</reference>
<dbReference type="PANTHER" id="PTHR10953:SF9">
    <property type="entry name" value="UBIQUITIN-LIKE MODIFIER-ACTIVATING ENZYME 5"/>
    <property type="match status" value="1"/>
</dbReference>
<keyword evidence="7" id="KW-0067">ATP-binding</keyword>
<dbReference type="InterPro" id="IPR000594">
    <property type="entry name" value="ThiF_NAD_FAD-bd"/>
</dbReference>
<dbReference type="Proteomes" id="UP000515121">
    <property type="component" value="Unplaced"/>
</dbReference>
<name>A0A6P5XPW2_DURZI</name>
<keyword evidence="3" id="KW-0479">Metal-binding</keyword>
<evidence type="ECO:0000256" key="4">
    <source>
        <dbReference type="ARBA" id="ARBA00022741"/>
    </source>
</evidence>
<organism evidence="10 11">
    <name type="scientific">Durio zibethinus</name>
    <name type="common">Durian</name>
    <dbReference type="NCBI Taxonomy" id="66656"/>
    <lineage>
        <taxon>Eukaryota</taxon>
        <taxon>Viridiplantae</taxon>
        <taxon>Streptophyta</taxon>
        <taxon>Embryophyta</taxon>
        <taxon>Tracheophyta</taxon>
        <taxon>Spermatophyta</taxon>
        <taxon>Magnoliopsida</taxon>
        <taxon>eudicotyledons</taxon>
        <taxon>Gunneridae</taxon>
        <taxon>Pentapetalae</taxon>
        <taxon>rosids</taxon>
        <taxon>malvids</taxon>
        <taxon>Malvales</taxon>
        <taxon>Malvaceae</taxon>
        <taxon>Helicteroideae</taxon>
        <taxon>Durio</taxon>
    </lineage>
</organism>
<dbReference type="GO" id="GO:0005524">
    <property type="term" value="F:ATP binding"/>
    <property type="evidence" value="ECO:0007669"/>
    <property type="project" value="UniProtKB-KW"/>
</dbReference>
<comment type="similarity">
    <text evidence="1">Belongs to the ubiquitin-activating E1 family. UBA5 subfamily.</text>
</comment>
<dbReference type="Gene3D" id="3.40.50.720">
    <property type="entry name" value="NAD(P)-binding Rossmann-like Domain"/>
    <property type="match status" value="1"/>
</dbReference>
<keyword evidence="4" id="KW-0547">Nucleotide-binding</keyword>
<dbReference type="RefSeq" id="XP_022729957.1">
    <property type="nucleotide sequence ID" value="XM_022874222.1"/>
</dbReference>
<evidence type="ECO:0000259" key="9">
    <source>
        <dbReference type="Pfam" id="PF00899"/>
    </source>
</evidence>
<dbReference type="KEGG" id="dzi:111285010"/>
<proteinExistence type="inferred from homology"/>
<evidence type="ECO:0000256" key="2">
    <source>
        <dbReference type="ARBA" id="ARBA00016279"/>
    </source>
</evidence>
<feature type="domain" description="THIF-type NAD/FAD binding fold" evidence="9">
    <location>
        <begin position="65"/>
        <end position="319"/>
    </location>
</feature>
<dbReference type="GO" id="GO:0071569">
    <property type="term" value="P:protein ufmylation"/>
    <property type="evidence" value="ECO:0007669"/>
    <property type="project" value="TreeGrafter"/>
</dbReference>
<dbReference type="OrthoDB" id="206053at2759"/>
<dbReference type="AlphaFoldDB" id="A0A6P5XPW2"/>
<gene>
    <name evidence="11" type="primary">LOC111285010</name>
</gene>
<evidence type="ECO:0000256" key="6">
    <source>
        <dbReference type="ARBA" id="ARBA00022833"/>
    </source>
</evidence>
<dbReference type="CDD" id="cd00757">
    <property type="entry name" value="ThiF_MoeB_HesA_family"/>
    <property type="match status" value="1"/>
</dbReference>
<dbReference type="InterPro" id="IPR035985">
    <property type="entry name" value="Ubiquitin-activating_enz"/>
</dbReference>
<protein>
    <recommendedName>
        <fullName evidence="2">Ubiquitin-like modifier-activating enzyme 5</fullName>
    </recommendedName>
</protein>
<dbReference type="GO" id="GO:0071566">
    <property type="term" value="F:UFM1 activating enzyme activity"/>
    <property type="evidence" value="ECO:0007669"/>
    <property type="project" value="TreeGrafter"/>
</dbReference>
<keyword evidence="5" id="KW-0833">Ubl conjugation pathway</keyword>
<dbReference type="FunFam" id="3.40.50.720:FF:000066">
    <property type="entry name" value="Putative ubiquitin-like modifier-activating enzyme 5"/>
    <property type="match status" value="1"/>
</dbReference>
<evidence type="ECO:0000313" key="10">
    <source>
        <dbReference type="Proteomes" id="UP000515121"/>
    </source>
</evidence>
<dbReference type="SUPFAM" id="SSF69572">
    <property type="entry name" value="Activating enzymes of the ubiquitin-like proteins"/>
    <property type="match status" value="1"/>
</dbReference>
<sequence length="429" mass="46707">MEVELKEMLDDLLSLRQSLSDPSLHASIDKLRSRVDHLTHLAKSVPVRRSKVKDMSAEVVDSNPYSRLMALQRMGIVQNYERIREFSVAIVGIGGVGSVAAEMLTRCGLGRLLLYDYDKVELANMNRLFFRPEQVGMTKTDAAVQTLSDINPDVVLESYTLNITTVQGFETFMSSLKNKTFCPSKEGSGVDLVLSCVDNYEARMVVNQACNELNQTWMESGVSEDAVSGHIQLLIPGETACFACAPPLVVASGVDERTLKREGVCAASLPTTMGVVAGLLVQNTLKFLLKFGHVSPYLGYSSLKDFFPTMAMKPNPHCSNAACLERQKDYILAKPARDAVAKAKMEAEASAAAAADVPLHVDNEWNISVVDDNELDSTCGSSSGALPEGLTHELPSADEFPKPPASRATDTTIDDLDDLRRQLDALNAD</sequence>
<evidence type="ECO:0000256" key="5">
    <source>
        <dbReference type="ARBA" id="ARBA00022786"/>
    </source>
</evidence>
<dbReference type="PROSITE" id="PS00065">
    <property type="entry name" value="D_2_HYDROXYACID_DH_1"/>
    <property type="match status" value="1"/>
</dbReference>
<accession>A0A6P5XPW2</accession>
<evidence type="ECO:0000256" key="3">
    <source>
        <dbReference type="ARBA" id="ARBA00022723"/>
    </source>
</evidence>
<dbReference type="GeneID" id="111285010"/>
<dbReference type="Pfam" id="PF00899">
    <property type="entry name" value="ThiF"/>
    <property type="match status" value="1"/>
</dbReference>
<dbReference type="InterPro" id="IPR029752">
    <property type="entry name" value="D-isomer_DH_CS1"/>
</dbReference>
<keyword evidence="10" id="KW-1185">Reference proteome</keyword>
<evidence type="ECO:0000256" key="7">
    <source>
        <dbReference type="ARBA" id="ARBA00022840"/>
    </source>
</evidence>
<feature type="region of interest" description="Disordered" evidence="8">
    <location>
        <begin position="380"/>
        <end position="415"/>
    </location>
</feature>
<evidence type="ECO:0000256" key="1">
    <source>
        <dbReference type="ARBA" id="ARBA00005339"/>
    </source>
</evidence>